<dbReference type="EMBL" id="JAACJL010000032">
    <property type="protein sequence ID" value="KAF4616126.1"/>
    <property type="molecule type" value="Genomic_DNA"/>
</dbReference>
<evidence type="ECO:0000256" key="1">
    <source>
        <dbReference type="ARBA" id="ARBA00022669"/>
    </source>
</evidence>
<keyword evidence="2" id="KW-0843">Virulence</keyword>
<dbReference type="SMART" id="SM00257">
    <property type="entry name" value="LysM"/>
    <property type="match status" value="1"/>
</dbReference>
<evidence type="ECO:0000313" key="5">
    <source>
        <dbReference type="EMBL" id="KAF4616126.1"/>
    </source>
</evidence>
<keyword evidence="1" id="KW-0147">Chitin-binding</keyword>
<evidence type="ECO:0000259" key="4">
    <source>
        <dbReference type="PROSITE" id="PS51782"/>
    </source>
</evidence>
<dbReference type="PANTHER" id="PTHR34997:SF1">
    <property type="entry name" value="PEPTIDOGLYCAN-BINDING LYSIN DOMAIN"/>
    <property type="match status" value="1"/>
</dbReference>
<dbReference type="Gene3D" id="3.10.350.10">
    <property type="entry name" value="LysM domain"/>
    <property type="match status" value="1"/>
</dbReference>
<dbReference type="CDD" id="cd00118">
    <property type="entry name" value="LysM"/>
    <property type="match status" value="1"/>
</dbReference>
<dbReference type="PROSITE" id="PS51782">
    <property type="entry name" value="LYSM"/>
    <property type="match status" value="1"/>
</dbReference>
<name>A0A8H4QRZ0_9AGAR</name>
<gene>
    <name evidence="5" type="ORF">D9613_011262</name>
</gene>
<sequence>MSSFKFSTVAFFVLSAALSGLCHPIDCSRTYTVKAGDICLSIAQRNGVPLSSIFALNPSINQGCTNLQIGQVLCLSSGVSSSPSIGVPITSRVASSSFGIATESAVASSSLGIATGSGVASSSFGIATGSAASTSSFSVITGSAASTSLFSIATGSAASSSAFSVGSTGSAVFPSSSAISSQAPEPVTSSAVSSSGPFLVFTEVVTLTFTVPADGVATASPVTVSPSQASGSPTSVITVIVSETNSAVSSFVAETITATSSVFV</sequence>
<accession>A0A8H4QRZ0</accession>
<dbReference type="InterPro" id="IPR018392">
    <property type="entry name" value="LysM"/>
</dbReference>
<keyword evidence="6" id="KW-1185">Reference proteome</keyword>
<feature type="signal peptide" evidence="3">
    <location>
        <begin position="1"/>
        <end position="27"/>
    </location>
</feature>
<evidence type="ECO:0000256" key="3">
    <source>
        <dbReference type="SAM" id="SignalP"/>
    </source>
</evidence>
<protein>
    <recommendedName>
        <fullName evidence="4">LysM domain-containing protein</fullName>
    </recommendedName>
</protein>
<comment type="caution">
    <text evidence="5">The sequence shown here is derived from an EMBL/GenBank/DDBJ whole genome shotgun (WGS) entry which is preliminary data.</text>
</comment>
<reference evidence="5 6" key="1">
    <citation type="submission" date="2019-12" db="EMBL/GenBank/DDBJ databases">
        <authorList>
            <person name="Floudas D."/>
            <person name="Bentzer J."/>
            <person name="Ahren D."/>
            <person name="Johansson T."/>
            <person name="Persson P."/>
            <person name="Tunlid A."/>
        </authorList>
    </citation>
    <scope>NUCLEOTIDE SEQUENCE [LARGE SCALE GENOMIC DNA]</scope>
    <source>
        <strain evidence="5 6">CBS 102.39</strain>
    </source>
</reference>
<feature type="domain" description="LysM" evidence="4">
    <location>
        <begin position="29"/>
        <end position="75"/>
    </location>
</feature>
<feature type="chain" id="PRO_5034609379" description="LysM domain-containing protein" evidence="3">
    <location>
        <begin position="28"/>
        <end position="264"/>
    </location>
</feature>
<dbReference type="GO" id="GO:0008061">
    <property type="term" value="F:chitin binding"/>
    <property type="evidence" value="ECO:0007669"/>
    <property type="project" value="UniProtKB-KW"/>
</dbReference>
<proteinExistence type="predicted"/>
<dbReference type="InterPro" id="IPR036779">
    <property type="entry name" value="LysM_dom_sf"/>
</dbReference>
<dbReference type="PANTHER" id="PTHR34997">
    <property type="entry name" value="AM15"/>
    <property type="match status" value="1"/>
</dbReference>
<dbReference type="SUPFAM" id="SSF54106">
    <property type="entry name" value="LysM domain"/>
    <property type="match status" value="1"/>
</dbReference>
<organism evidence="5 6">
    <name type="scientific">Agrocybe pediades</name>
    <dbReference type="NCBI Taxonomy" id="84607"/>
    <lineage>
        <taxon>Eukaryota</taxon>
        <taxon>Fungi</taxon>
        <taxon>Dikarya</taxon>
        <taxon>Basidiomycota</taxon>
        <taxon>Agaricomycotina</taxon>
        <taxon>Agaricomycetes</taxon>
        <taxon>Agaricomycetidae</taxon>
        <taxon>Agaricales</taxon>
        <taxon>Agaricineae</taxon>
        <taxon>Strophariaceae</taxon>
        <taxon>Agrocybe</taxon>
    </lineage>
</organism>
<keyword evidence="3" id="KW-0732">Signal</keyword>
<dbReference type="AlphaFoldDB" id="A0A8H4QRZ0"/>
<evidence type="ECO:0000256" key="2">
    <source>
        <dbReference type="ARBA" id="ARBA00023026"/>
    </source>
</evidence>
<dbReference type="Proteomes" id="UP000521872">
    <property type="component" value="Unassembled WGS sequence"/>
</dbReference>
<dbReference type="InterPro" id="IPR052210">
    <property type="entry name" value="LysM1-like"/>
</dbReference>
<evidence type="ECO:0000313" key="6">
    <source>
        <dbReference type="Proteomes" id="UP000521872"/>
    </source>
</evidence>
<dbReference type="Pfam" id="PF01476">
    <property type="entry name" value="LysM"/>
    <property type="match status" value="1"/>
</dbReference>